<feature type="region of interest" description="Disordered" evidence="1">
    <location>
        <begin position="78"/>
        <end position="97"/>
    </location>
</feature>
<keyword evidence="2" id="KW-0472">Membrane</keyword>
<evidence type="ECO:0000256" key="2">
    <source>
        <dbReference type="SAM" id="Phobius"/>
    </source>
</evidence>
<feature type="region of interest" description="Disordered" evidence="1">
    <location>
        <begin position="445"/>
        <end position="474"/>
    </location>
</feature>
<keyword evidence="2" id="KW-1133">Transmembrane helix</keyword>
<organism evidence="3 4">
    <name type="scientific">Durusdinium trenchii</name>
    <dbReference type="NCBI Taxonomy" id="1381693"/>
    <lineage>
        <taxon>Eukaryota</taxon>
        <taxon>Sar</taxon>
        <taxon>Alveolata</taxon>
        <taxon>Dinophyceae</taxon>
        <taxon>Suessiales</taxon>
        <taxon>Symbiodiniaceae</taxon>
        <taxon>Durusdinium</taxon>
    </lineage>
</organism>
<protein>
    <recommendedName>
        <fullName evidence="5">CSD domain-containing protein</fullName>
    </recommendedName>
</protein>
<reference evidence="3 4" key="1">
    <citation type="submission" date="2024-02" db="EMBL/GenBank/DDBJ databases">
        <authorList>
            <person name="Chen Y."/>
            <person name="Shah S."/>
            <person name="Dougan E. K."/>
            <person name="Thang M."/>
            <person name="Chan C."/>
        </authorList>
    </citation>
    <scope>NUCLEOTIDE SEQUENCE [LARGE SCALE GENOMIC DNA]</scope>
</reference>
<evidence type="ECO:0000256" key="1">
    <source>
        <dbReference type="SAM" id="MobiDB-lite"/>
    </source>
</evidence>
<feature type="compositionally biased region" description="Basic and acidic residues" evidence="1">
    <location>
        <begin position="592"/>
        <end position="605"/>
    </location>
</feature>
<accession>A0ABP0K9B2</accession>
<proteinExistence type="predicted"/>
<gene>
    <name evidence="3" type="ORF">CCMP2556_LOCUS15204</name>
</gene>
<sequence length="991" mass="111034">MFDPRTTKDELVYYATKDSKFPRGRVSLAECTIGLQEYFYVKQLVSIYITCSLHPSAKYILRQEISLLAALIQRRHAPEPPAPLPAEETSPEVPASHAASELLTSAMQTRTTSRDADPRGRTERRMERTQQTERVISRSSDWSAQVAEELEPPTLSHSSSSRSTGLRQSQADSFRAVVESLGSKLAYRKAMDLMWNYDLEAASVLLAPWQSSNLWHASGAAECFMLRTILTGRKSDALSTLELIKVAEALSEGVGSTGSTLAHEVCNAELLLMRSLLQIILGFRFRALYNLRQCWYAYYRLEQFLEDDASMRACTEDVDCVMTYDDLRGRILFGLGFFYMATSLVPTSLVPLVRLAGFLMHRQRGKTYLFECVERALGSRCSIAAILLAMYHLDLEPATWHGLGSGVQKLAFTFCITAFGQRLENRSRACAACVECREPMAEDSAVDAAGPAEGTDAADKAHGTNGDSKTHGTSELHIGRVKSYNFARGFGFLECPELHGLYSRDIFMRAEAVEELTLSRIASGSGPEAVKQRGNIFVCFSLLVNEAGNPEAQNVVEVKLSEVPEELHQQFPEPEEKEPKEPKAKPKAKAGYKGDAEVKEKETKKSKDKKKGKLEGLRVGESRVVIGQDAQDNWNILSAAKGKHWFFHLTDFPSCYVILECNDPTMEEKLECARLCRDNTKHKLSGAVKVDVTQCGNVKFDRKRDVVGECYQFWTAEDMKHAGNILIASLGRQPENTLLHWAGSLLAWRNTFVSQAVSITGKALWCCGEELGEKAVYLRYELGMFHFISMDWTKAHEHLNCVYISVNSDKVFFPYRTLVTTQLAAVAFSLGEHEHGESLCKECAATQDWSGLLKLETDFAKVMQIFLRRRRHGRQMLAFEVMYFLRQFPKVPSHMLLAIKDNVWTFGGVAVKTSFSCDDECRSVELASALTIQVVICFYLGDAAAAMVFVPELSELCPRLPSWATYISVHGLYWCGRVLALNQRDREAYLS</sequence>
<evidence type="ECO:0008006" key="5">
    <source>
        <dbReference type="Google" id="ProtNLM"/>
    </source>
</evidence>
<dbReference type="Pfam" id="PF10300">
    <property type="entry name" value="Iml2-TPR_39"/>
    <property type="match status" value="1"/>
</dbReference>
<feature type="transmembrane region" description="Helical" evidence="2">
    <location>
        <begin position="331"/>
        <end position="356"/>
    </location>
</feature>
<evidence type="ECO:0000313" key="3">
    <source>
        <dbReference type="EMBL" id="CAK9023365.1"/>
    </source>
</evidence>
<feature type="compositionally biased region" description="Basic and acidic residues" evidence="1">
    <location>
        <begin position="457"/>
        <end position="474"/>
    </location>
</feature>
<evidence type="ECO:0000313" key="4">
    <source>
        <dbReference type="Proteomes" id="UP001642484"/>
    </source>
</evidence>
<feature type="compositionally biased region" description="Basic and acidic residues" evidence="1">
    <location>
        <begin position="112"/>
        <end position="131"/>
    </location>
</feature>
<keyword evidence="4" id="KW-1185">Reference proteome</keyword>
<comment type="caution">
    <text evidence="3">The sequence shown here is derived from an EMBL/GenBank/DDBJ whole genome shotgun (WGS) entry which is preliminary data.</text>
</comment>
<feature type="region of interest" description="Disordered" evidence="1">
    <location>
        <begin position="566"/>
        <end position="613"/>
    </location>
</feature>
<feature type="region of interest" description="Disordered" evidence="1">
    <location>
        <begin position="103"/>
        <end position="169"/>
    </location>
</feature>
<feature type="compositionally biased region" description="Low complexity" evidence="1">
    <location>
        <begin position="154"/>
        <end position="169"/>
    </location>
</feature>
<dbReference type="EMBL" id="CAXAMN010007903">
    <property type="protein sequence ID" value="CAK9023365.1"/>
    <property type="molecule type" value="Genomic_DNA"/>
</dbReference>
<dbReference type="InterPro" id="IPR019412">
    <property type="entry name" value="IML2/TPR_39"/>
</dbReference>
<keyword evidence="2" id="KW-0812">Transmembrane</keyword>
<dbReference type="Proteomes" id="UP001642484">
    <property type="component" value="Unassembled WGS sequence"/>
</dbReference>
<dbReference type="PANTHER" id="PTHR31859:SF1">
    <property type="entry name" value="TETRATRICOPEPTIDE REPEAT PROTEIN 39C"/>
    <property type="match status" value="1"/>
</dbReference>
<dbReference type="PANTHER" id="PTHR31859">
    <property type="entry name" value="TETRATRICOPEPTIDE REPEAT PROTEIN 39 FAMILY MEMBER"/>
    <property type="match status" value="1"/>
</dbReference>
<name>A0ABP0K9B2_9DINO</name>